<dbReference type="EMBL" id="QHBU01000214">
    <property type="protein sequence ID" value="PZR79247.1"/>
    <property type="molecule type" value="Genomic_DNA"/>
</dbReference>
<protein>
    <recommendedName>
        <fullName evidence="2">Uridine phosphorylase</fullName>
        <ecNumber evidence="1">2.4.2.3</ecNumber>
    </recommendedName>
</protein>
<dbReference type="EC" id="2.4.2.3" evidence="1"/>
<evidence type="ECO:0000256" key="2">
    <source>
        <dbReference type="ARBA" id="ARBA00021980"/>
    </source>
</evidence>
<proteinExistence type="predicted"/>
<evidence type="ECO:0000256" key="1">
    <source>
        <dbReference type="ARBA" id="ARBA00011888"/>
    </source>
</evidence>
<name>A0A2W5Z537_9BACT</name>
<organism evidence="5 6">
    <name type="scientific">Candidatus Aeolococcus gillhamiae</name>
    <dbReference type="NCBI Taxonomy" id="3127015"/>
    <lineage>
        <taxon>Bacteria</taxon>
        <taxon>Bacillati</taxon>
        <taxon>Candidatus Dormiibacterota</taxon>
        <taxon>Candidatus Dormibacteria</taxon>
        <taxon>Candidatus Aeolococcales</taxon>
        <taxon>Candidatus Aeolococcaceae</taxon>
        <taxon>Candidatus Aeolococcus</taxon>
    </lineage>
</organism>
<dbReference type="Gene3D" id="3.40.50.1580">
    <property type="entry name" value="Nucleoside phosphorylase domain"/>
    <property type="match status" value="1"/>
</dbReference>
<dbReference type="Pfam" id="PF01048">
    <property type="entry name" value="PNP_UDP_1"/>
    <property type="match status" value="1"/>
</dbReference>
<evidence type="ECO:0000313" key="6">
    <source>
        <dbReference type="Proteomes" id="UP000248724"/>
    </source>
</evidence>
<sequence>MAAEEPIDWCRALSLDPADVPQLLVLEGSWWQRERTAQRLACLDDVRELAFPEYHLGRRPADGLAVVYSCVYGAPRAVEPVHVFGSLSTPTVVQIGSCGSLQPHVHTGDVVLAETAAIGEGASQYYGGDGTSSATFELVDRAEKALAERGLRVHRGPLVTTSALFAQPPERVAAWSKAGYLGVDMETSAVFSAARFFSMAAVSVLFVWDELLAGRSFLHPYTEAEQSAQARANAALMNLALALAPIRAAAPSER</sequence>
<dbReference type="InterPro" id="IPR000845">
    <property type="entry name" value="Nucleoside_phosphorylase_d"/>
</dbReference>
<dbReference type="GO" id="GO:0004850">
    <property type="term" value="F:uridine phosphorylase activity"/>
    <property type="evidence" value="ECO:0007669"/>
    <property type="project" value="UniProtKB-EC"/>
</dbReference>
<accession>A0A2W5Z537</accession>
<comment type="caution">
    <text evidence="5">The sequence shown here is derived from an EMBL/GenBank/DDBJ whole genome shotgun (WGS) entry which is preliminary data.</text>
</comment>
<evidence type="ECO:0000256" key="3">
    <source>
        <dbReference type="ARBA" id="ARBA00048447"/>
    </source>
</evidence>
<gene>
    <name evidence="5" type="ORF">DLM65_11215</name>
</gene>
<evidence type="ECO:0000259" key="4">
    <source>
        <dbReference type="Pfam" id="PF01048"/>
    </source>
</evidence>
<feature type="domain" description="Nucleoside phosphorylase" evidence="4">
    <location>
        <begin position="72"/>
        <end position="235"/>
    </location>
</feature>
<dbReference type="PANTHER" id="PTHR43691:SF11">
    <property type="entry name" value="FI09636P-RELATED"/>
    <property type="match status" value="1"/>
</dbReference>
<evidence type="ECO:0000313" key="5">
    <source>
        <dbReference type="EMBL" id="PZR79247.1"/>
    </source>
</evidence>
<dbReference type="PANTHER" id="PTHR43691">
    <property type="entry name" value="URIDINE PHOSPHORYLASE"/>
    <property type="match status" value="1"/>
</dbReference>
<dbReference type="Proteomes" id="UP000248724">
    <property type="component" value="Unassembled WGS sequence"/>
</dbReference>
<dbReference type="InterPro" id="IPR035994">
    <property type="entry name" value="Nucleoside_phosphorylase_sf"/>
</dbReference>
<reference evidence="5 6" key="1">
    <citation type="journal article" date="2017" name="Nature">
        <title>Atmospheric trace gases support primary production in Antarctic desert surface soil.</title>
        <authorList>
            <person name="Ji M."/>
            <person name="Greening C."/>
            <person name="Vanwonterghem I."/>
            <person name="Carere C.R."/>
            <person name="Bay S.K."/>
            <person name="Steen J.A."/>
            <person name="Montgomery K."/>
            <person name="Lines T."/>
            <person name="Beardall J."/>
            <person name="van Dorst J."/>
            <person name="Snape I."/>
            <person name="Stott M.B."/>
            <person name="Hugenholtz P."/>
            <person name="Ferrari B.C."/>
        </authorList>
    </citation>
    <scope>NUCLEOTIDE SEQUENCE [LARGE SCALE GENOMIC DNA]</scope>
    <source>
        <strain evidence="5">RRmetagenome_bin12</strain>
    </source>
</reference>
<comment type="catalytic activity">
    <reaction evidence="3">
        <text>uridine + phosphate = alpha-D-ribose 1-phosphate + uracil</text>
        <dbReference type="Rhea" id="RHEA:24388"/>
        <dbReference type="ChEBI" id="CHEBI:16704"/>
        <dbReference type="ChEBI" id="CHEBI:17568"/>
        <dbReference type="ChEBI" id="CHEBI:43474"/>
        <dbReference type="ChEBI" id="CHEBI:57720"/>
        <dbReference type="EC" id="2.4.2.3"/>
    </reaction>
</comment>
<dbReference type="GO" id="GO:0009116">
    <property type="term" value="P:nucleoside metabolic process"/>
    <property type="evidence" value="ECO:0007669"/>
    <property type="project" value="InterPro"/>
</dbReference>
<dbReference type="SUPFAM" id="SSF53167">
    <property type="entry name" value="Purine and uridine phosphorylases"/>
    <property type="match status" value="1"/>
</dbReference>
<dbReference type="GO" id="GO:0005829">
    <property type="term" value="C:cytosol"/>
    <property type="evidence" value="ECO:0007669"/>
    <property type="project" value="TreeGrafter"/>
</dbReference>
<dbReference type="AlphaFoldDB" id="A0A2W5Z537"/>